<organism evidence="6 7">
    <name type="scientific">Posidoniimonas corsicana</name>
    <dbReference type="NCBI Taxonomy" id="1938618"/>
    <lineage>
        <taxon>Bacteria</taxon>
        <taxon>Pseudomonadati</taxon>
        <taxon>Planctomycetota</taxon>
        <taxon>Planctomycetia</taxon>
        <taxon>Pirellulales</taxon>
        <taxon>Lacipirellulaceae</taxon>
        <taxon>Posidoniimonas</taxon>
    </lineage>
</organism>
<evidence type="ECO:0000313" key="7">
    <source>
        <dbReference type="Proteomes" id="UP000316714"/>
    </source>
</evidence>
<dbReference type="PROSITE" id="PS51296">
    <property type="entry name" value="RIESKE"/>
    <property type="match status" value="1"/>
</dbReference>
<dbReference type="InterPro" id="IPR036922">
    <property type="entry name" value="Rieske_2Fe-2S_sf"/>
</dbReference>
<keyword evidence="1" id="KW-0001">2Fe-2S</keyword>
<dbReference type="Gene3D" id="2.102.10.10">
    <property type="entry name" value="Rieske [2Fe-2S] iron-sulphur domain"/>
    <property type="match status" value="1"/>
</dbReference>
<reference evidence="6 7" key="1">
    <citation type="submission" date="2019-02" db="EMBL/GenBank/DDBJ databases">
        <title>Deep-cultivation of Planctomycetes and their phenomic and genomic characterization uncovers novel biology.</title>
        <authorList>
            <person name="Wiegand S."/>
            <person name="Jogler M."/>
            <person name="Boedeker C."/>
            <person name="Pinto D."/>
            <person name="Vollmers J."/>
            <person name="Rivas-Marin E."/>
            <person name="Kohn T."/>
            <person name="Peeters S.H."/>
            <person name="Heuer A."/>
            <person name="Rast P."/>
            <person name="Oberbeckmann S."/>
            <person name="Bunk B."/>
            <person name="Jeske O."/>
            <person name="Meyerdierks A."/>
            <person name="Storesund J.E."/>
            <person name="Kallscheuer N."/>
            <person name="Luecker S."/>
            <person name="Lage O.M."/>
            <person name="Pohl T."/>
            <person name="Merkel B.J."/>
            <person name="Hornburger P."/>
            <person name="Mueller R.-W."/>
            <person name="Bruemmer F."/>
            <person name="Labrenz M."/>
            <person name="Spormann A.M."/>
            <person name="Op Den Camp H."/>
            <person name="Overmann J."/>
            <person name="Amann R."/>
            <person name="Jetten M.S.M."/>
            <person name="Mascher T."/>
            <person name="Medema M.H."/>
            <person name="Devos D.P."/>
            <person name="Kaster A.-K."/>
            <person name="Ovreas L."/>
            <person name="Rohde M."/>
            <person name="Galperin M.Y."/>
            <person name="Jogler C."/>
        </authorList>
    </citation>
    <scope>NUCLEOTIDE SEQUENCE [LARGE SCALE GENOMIC DNA]</scope>
    <source>
        <strain evidence="6 7">KOR34</strain>
    </source>
</reference>
<protein>
    <submittedName>
        <fullName evidence="6">3-phenylpropionate/cinnamic acid dioxygenase ferredoxin subunit</fullName>
    </submittedName>
</protein>
<keyword evidence="3" id="KW-0408">Iron</keyword>
<dbReference type="InterPro" id="IPR017941">
    <property type="entry name" value="Rieske_2Fe-2S"/>
</dbReference>
<keyword evidence="2" id="KW-0479">Metal-binding</keyword>
<keyword evidence="7" id="KW-1185">Reference proteome</keyword>
<keyword evidence="6" id="KW-0560">Oxidoreductase</keyword>
<dbReference type="GO" id="GO:0046872">
    <property type="term" value="F:metal ion binding"/>
    <property type="evidence" value="ECO:0007669"/>
    <property type="project" value="UniProtKB-KW"/>
</dbReference>
<evidence type="ECO:0000313" key="6">
    <source>
        <dbReference type="EMBL" id="TWT35462.1"/>
    </source>
</evidence>
<dbReference type="GO" id="GO:0051537">
    <property type="term" value="F:2 iron, 2 sulfur cluster binding"/>
    <property type="evidence" value="ECO:0007669"/>
    <property type="project" value="UniProtKB-KW"/>
</dbReference>
<accession>A0A5C5VCM9</accession>
<evidence type="ECO:0000256" key="4">
    <source>
        <dbReference type="ARBA" id="ARBA00023014"/>
    </source>
</evidence>
<evidence type="ECO:0000256" key="2">
    <source>
        <dbReference type="ARBA" id="ARBA00022723"/>
    </source>
</evidence>
<proteinExistence type="predicted"/>
<comment type="caution">
    <text evidence="6">The sequence shown here is derived from an EMBL/GenBank/DDBJ whole genome shotgun (WGS) entry which is preliminary data.</text>
</comment>
<name>A0A5C5VCM9_9BACT</name>
<dbReference type="OrthoDB" id="9795104at2"/>
<dbReference type="Proteomes" id="UP000316714">
    <property type="component" value="Unassembled WGS sequence"/>
</dbReference>
<dbReference type="PANTHER" id="PTHR21496">
    <property type="entry name" value="FERREDOXIN-RELATED"/>
    <property type="match status" value="1"/>
</dbReference>
<sequence>MFHTVAKTHEIATGQGGTFQVGDRMVAVFNRDGEFFAIDDHCPHQGASLGAGYLDEDGAVACPWHAWRFCVTDGKWCDNPRLGVDTFEVRVVGDEIQVKEAPKHEA</sequence>
<feature type="domain" description="Rieske" evidence="5">
    <location>
        <begin position="2"/>
        <end position="98"/>
    </location>
</feature>
<evidence type="ECO:0000259" key="5">
    <source>
        <dbReference type="PROSITE" id="PS51296"/>
    </source>
</evidence>
<gene>
    <name evidence="6" type="primary">hcaC</name>
    <name evidence="6" type="ORF">KOR34_03540</name>
</gene>
<dbReference type="PANTHER" id="PTHR21496:SF23">
    <property type="entry name" value="3-PHENYLPROPIONATE_CINNAMIC ACID DIOXYGENASE FERREDOXIN SUBUNIT"/>
    <property type="match status" value="1"/>
</dbReference>
<keyword evidence="6" id="KW-0223">Dioxygenase</keyword>
<evidence type="ECO:0000256" key="3">
    <source>
        <dbReference type="ARBA" id="ARBA00023004"/>
    </source>
</evidence>
<keyword evidence="4" id="KW-0411">Iron-sulfur</keyword>
<evidence type="ECO:0000256" key="1">
    <source>
        <dbReference type="ARBA" id="ARBA00022714"/>
    </source>
</evidence>
<dbReference type="SUPFAM" id="SSF50022">
    <property type="entry name" value="ISP domain"/>
    <property type="match status" value="1"/>
</dbReference>
<dbReference type="GO" id="GO:0051213">
    <property type="term" value="F:dioxygenase activity"/>
    <property type="evidence" value="ECO:0007669"/>
    <property type="project" value="UniProtKB-KW"/>
</dbReference>
<dbReference type="RefSeq" id="WP_146561654.1">
    <property type="nucleotide sequence ID" value="NZ_SIHJ01000001.1"/>
</dbReference>
<dbReference type="EMBL" id="SIHJ01000001">
    <property type="protein sequence ID" value="TWT35462.1"/>
    <property type="molecule type" value="Genomic_DNA"/>
</dbReference>
<dbReference type="AlphaFoldDB" id="A0A5C5VCM9"/>
<dbReference type="Pfam" id="PF00355">
    <property type="entry name" value="Rieske"/>
    <property type="match status" value="1"/>
</dbReference>